<proteinExistence type="predicted"/>
<dbReference type="RefSeq" id="WP_147784576.1">
    <property type="nucleotide sequence ID" value="NZ_VRMG01000010.1"/>
</dbReference>
<dbReference type="Gene3D" id="1.10.260.40">
    <property type="entry name" value="lambda repressor-like DNA-binding domains"/>
    <property type="match status" value="1"/>
</dbReference>
<dbReference type="PROSITE" id="PS50943">
    <property type="entry name" value="HTH_CROC1"/>
    <property type="match status" value="1"/>
</dbReference>
<dbReference type="SUPFAM" id="SSF47413">
    <property type="entry name" value="lambda repressor-like DNA-binding domains"/>
    <property type="match status" value="1"/>
</dbReference>
<accession>A0A5C8UKX4</accession>
<dbReference type="InterPro" id="IPR010982">
    <property type="entry name" value="Lambda_DNA-bd_dom_sf"/>
</dbReference>
<feature type="domain" description="HTH cro/C1-type" evidence="1">
    <location>
        <begin position="6"/>
        <end position="60"/>
    </location>
</feature>
<evidence type="ECO:0000313" key="2">
    <source>
        <dbReference type="EMBL" id="TXN28906.1"/>
    </source>
</evidence>
<evidence type="ECO:0000259" key="1">
    <source>
        <dbReference type="PROSITE" id="PS50943"/>
    </source>
</evidence>
<dbReference type="InterPro" id="IPR001387">
    <property type="entry name" value="Cro/C1-type_HTH"/>
</dbReference>
<gene>
    <name evidence="2" type="ORF">FVP33_15380</name>
</gene>
<keyword evidence="3" id="KW-1185">Reference proteome</keyword>
<name>A0A5C8UKX4_9MICO</name>
<dbReference type="EMBL" id="VRMG01000010">
    <property type="protein sequence ID" value="TXN28906.1"/>
    <property type="molecule type" value="Genomic_DNA"/>
</dbReference>
<dbReference type="SMART" id="SM00530">
    <property type="entry name" value="HTH_XRE"/>
    <property type="match status" value="1"/>
</dbReference>
<evidence type="ECO:0000313" key="3">
    <source>
        <dbReference type="Proteomes" id="UP000321379"/>
    </source>
</evidence>
<protein>
    <submittedName>
        <fullName evidence="2">Helix-turn-helix transcriptional regulator</fullName>
    </submittedName>
</protein>
<dbReference type="Pfam" id="PF01381">
    <property type="entry name" value="HTH_3"/>
    <property type="match status" value="1"/>
</dbReference>
<reference evidence="2 3" key="1">
    <citation type="submission" date="2019-08" db="EMBL/GenBank/DDBJ databases">
        <title>Bacterial whole genome sequence for Glaciihabitans sp. CHu50b-6-2.</title>
        <authorList>
            <person name="Jin L."/>
        </authorList>
    </citation>
    <scope>NUCLEOTIDE SEQUENCE [LARGE SCALE GENOMIC DNA]</scope>
    <source>
        <strain evidence="2 3">CHu50b-6-2</strain>
    </source>
</reference>
<organism evidence="2 3">
    <name type="scientific">Lacisediminihabitans profunda</name>
    <dbReference type="NCBI Taxonomy" id="2594790"/>
    <lineage>
        <taxon>Bacteria</taxon>
        <taxon>Bacillati</taxon>
        <taxon>Actinomycetota</taxon>
        <taxon>Actinomycetes</taxon>
        <taxon>Micrococcales</taxon>
        <taxon>Microbacteriaceae</taxon>
        <taxon>Lacisediminihabitans</taxon>
    </lineage>
</organism>
<comment type="caution">
    <text evidence="2">The sequence shown here is derived from an EMBL/GenBank/DDBJ whole genome shotgun (WGS) entry which is preliminary data.</text>
</comment>
<dbReference type="CDD" id="cd00093">
    <property type="entry name" value="HTH_XRE"/>
    <property type="match status" value="1"/>
</dbReference>
<dbReference type="GO" id="GO:0003677">
    <property type="term" value="F:DNA binding"/>
    <property type="evidence" value="ECO:0007669"/>
    <property type="project" value="InterPro"/>
</dbReference>
<dbReference type="AlphaFoldDB" id="A0A5C8UKX4"/>
<sequence length="190" mass="20872">MTVDLIRDARRSSRLSQKDLSKRSGVAASSLSLIENGKRSPTIETAEKLLKFTGHTLISIPTLRETAAAIANRIGEAVTAGRPDLALRHFIQLNDNLVAEKNEVRYTLGIAEPAPTGQKHWDAAIAGVVAYRLREEGFPAPSWTLKPGRRLRKRWTVNSGRYVVPVDPQNVPAEFLERGVLVDALTLASI</sequence>
<dbReference type="Proteomes" id="UP000321379">
    <property type="component" value="Unassembled WGS sequence"/>
</dbReference>